<dbReference type="STRING" id="1909395.BKM31_30360"/>
<sequence>MFGTAVRQLGYAWSMMSGRRFRLRDVGALVDDMRETLETFGSPGEGADDLLAGNDPELQEDLTRRRLRRTVRHAAAESPYYRHWFAANGVDPASITPDTLATIALTSKADLRGRPAAFVSDRARPAVLAHTTGTTGTPTLVWFSAYEIELMSSLSALALMMAGNLRSDDVWANAISSRSIAQILTERAVTLTGAAFAHLGAIDPAATLDRLATPLHVPGKRPQITHLNLTASYLAALVQEADRGGWKAGDFALTTIWSGGEVLTDALRERAEQVFGAEVRDGYSMTEIAPVSGRVCADGHLHLPPDQGLIEILDPVTLAPAAPGEIGTIVVTPYSTFRDTTLLLRYVTGDLVRVLPEGETPTCALAALPATSRVLGRRSPGGLTTRDVLDLLQAEPALPLPTRYALDGDLLYVVAGKHDPGLLGRLEERAHGTPLTGIVLVETAEDLPEPCRLRADLLELSFERGL</sequence>
<evidence type="ECO:0000259" key="1">
    <source>
        <dbReference type="Pfam" id="PF00501"/>
    </source>
</evidence>
<dbReference type="InterPro" id="IPR000873">
    <property type="entry name" value="AMP-dep_synth/lig_dom"/>
</dbReference>
<proteinExistence type="predicted"/>
<dbReference type="Proteomes" id="UP000190797">
    <property type="component" value="Chromosome"/>
</dbReference>
<organism evidence="2 3">
    <name type="scientific">[Actinomadura] parvosata subsp. kistnae</name>
    <dbReference type="NCBI Taxonomy" id="1909395"/>
    <lineage>
        <taxon>Bacteria</taxon>
        <taxon>Bacillati</taxon>
        <taxon>Actinomycetota</taxon>
        <taxon>Actinomycetes</taxon>
        <taxon>Streptosporangiales</taxon>
        <taxon>Streptosporangiaceae</taxon>
        <taxon>Nonomuraea</taxon>
    </lineage>
</organism>
<dbReference type="AlphaFoldDB" id="A0A1V0A4P9"/>
<name>A0A1V0A4P9_9ACTN</name>
<dbReference type="RefSeq" id="WP_080041429.1">
    <property type="nucleotide sequence ID" value="NZ_CP017717.1"/>
</dbReference>
<keyword evidence="3" id="KW-1185">Reference proteome</keyword>
<dbReference type="OrthoDB" id="580775at2"/>
<evidence type="ECO:0000313" key="3">
    <source>
        <dbReference type="Proteomes" id="UP000190797"/>
    </source>
</evidence>
<dbReference type="PANTHER" id="PTHR43845">
    <property type="entry name" value="BLR5969 PROTEIN"/>
    <property type="match status" value="1"/>
</dbReference>
<dbReference type="Gene3D" id="3.40.50.12780">
    <property type="entry name" value="N-terminal domain of ligase-like"/>
    <property type="match status" value="1"/>
</dbReference>
<feature type="domain" description="AMP-dependent synthetase/ligase" evidence="1">
    <location>
        <begin position="119"/>
        <end position="337"/>
    </location>
</feature>
<dbReference type="KEGG" id="noa:BKM31_30360"/>
<dbReference type="Pfam" id="PF00501">
    <property type="entry name" value="AMP-binding"/>
    <property type="match status" value="1"/>
</dbReference>
<protein>
    <recommendedName>
        <fullName evidence="1">AMP-dependent synthetase/ligase domain-containing protein</fullName>
    </recommendedName>
</protein>
<dbReference type="InterPro" id="IPR042099">
    <property type="entry name" value="ANL_N_sf"/>
</dbReference>
<dbReference type="PANTHER" id="PTHR43845:SF1">
    <property type="entry name" value="BLR5969 PROTEIN"/>
    <property type="match status" value="1"/>
</dbReference>
<accession>A0A1V0A4P9</accession>
<evidence type="ECO:0000313" key="2">
    <source>
        <dbReference type="EMBL" id="AQZ65177.1"/>
    </source>
</evidence>
<dbReference type="EMBL" id="CP017717">
    <property type="protein sequence ID" value="AQZ65177.1"/>
    <property type="molecule type" value="Genomic_DNA"/>
</dbReference>
<gene>
    <name evidence="2" type="ORF">BKM31_30360</name>
</gene>
<dbReference type="SUPFAM" id="SSF56801">
    <property type="entry name" value="Acetyl-CoA synthetase-like"/>
    <property type="match status" value="1"/>
</dbReference>
<reference evidence="3" key="1">
    <citation type="journal article" date="2017" name="Med. Chem. Commun.">
        <title>Nonomuraea sp. ATCC 55076 harbours the largest actinomycete chromosome to date and the kistamicin biosynthetic gene cluster.</title>
        <authorList>
            <person name="Nazari B."/>
            <person name="Forneris C.C."/>
            <person name="Gibson M.I."/>
            <person name="Moon K."/>
            <person name="Schramma K.R."/>
            <person name="Seyedsayamdost M.R."/>
        </authorList>
    </citation>
    <scope>NUCLEOTIDE SEQUENCE [LARGE SCALE GENOMIC DNA]</scope>
    <source>
        <strain evidence="3">ATCC 55076</strain>
    </source>
</reference>